<dbReference type="SMART" id="SM00436">
    <property type="entry name" value="TOP1Bc"/>
    <property type="match status" value="1"/>
</dbReference>
<dbReference type="InterPro" id="IPR013824">
    <property type="entry name" value="Topo_IA_cen_sub1"/>
</dbReference>
<dbReference type="GO" id="GO:0005634">
    <property type="term" value="C:nucleus"/>
    <property type="evidence" value="ECO:0007669"/>
    <property type="project" value="TreeGrafter"/>
</dbReference>
<keyword evidence="3 6" id="KW-0799">Topoisomerase</keyword>
<evidence type="ECO:0000313" key="10">
    <source>
        <dbReference type="Proteomes" id="UP000788993"/>
    </source>
</evidence>
<dbReference type="InterPro" id="IPR013826">
    <property type="entry name" value="Topo_IA_cen_sub3"/>
</dbReference>
<dbReference type="FunFam" id="1.10.290.10:FF:000001">
    <property type="entry name" value="DNA topoisomerase"/>
    <property type="match status" value="1"/>
</dbReference>
<dbReference type="InterPro" id="IPR003602">
    <property type="entry name" value="Topo_IA_DNA-bd_dom"/>
</dbReference>
<evidence type="ECO:0000256" key="2">
    <source>
        <dbReference type="ARBA" id="ARBA00009446"/>
    </source>
</evidence>
<dbReference type="InterPro" id="IPR003601">
    <property type="entry name" value="Topo_IA_2"/>
</dbReference>
<dbReference type="PANTHER" id="PTHR11390">
    <property type="entry name" value="PROKARYOTIC DNA TOPOISOMERASE"/>
    <property type="match status" value="1"/>
</dbReference>
<dbReference type="PROSITE" id="PS50880">
    <property type="entry name" value="TOPRIM"/>
    <property type="match status" value="1"/>
</dbReference>
<dbReference type="EMBL" id="JAEUBD010000983">
    <property type="protein sequence ID" value="KAH3670004.1"/>
    <property type="molecule type" value="Genomic_DNA"/>
</dbReference>
<dbReference type="Gene3D" id="1.10.460.10">
    <property type="entry name" value="Topoisomerase I, domain 2"/>
    <property type="match status" value="1"/>
</dbReference>
<dbReference type="AlphaFoldDB" id="A0A9P8PEY8"/>
<evidence type="ECO:0000256" key="6">
    <source>
        <dbReference type="RuleBase" id="RU362092"/>
    </source>
</evidence>
<keyword evidence="10" id="KW-1185">Reference proteome</keyword>
<dbReference type="PRINTS" id="PR00417">
    <property type="entry name" value="PRTPISMRASEI"/>
</dbReference>
<proteinExistence type="inferred from homology"/>
<dbReference type="InterPro" id="IPR034144">
    <property type="entry name" value="TOPRIM_TopoIII"/>
</dbReference>
<dbReference type="SUPFAM" id="SSF56712">
    <property type="entry name" value="Prokaryotic type I DNA topoisomerase"/>
    <property type="match status" value="1"/>
</dbReference>
<dbReference type="GO" id="GO:0003917">
    <property type="term" value="F:DNA topoisomerase type I (single strand cut, ATP-independent) activity"/>
    <property type="evidence" value="ECO:0007669"/>
    <property type="project" value="UniProtKB-EC"/>
</dbReference>
<dbReference type="InterPro" id="IPR006171">
    <property type="entry name" value="TOPRIM_dom"/>
</dbReference>
<dbReference type="Gene3D" id="1.10.290.10">
    <property type="entry name" value="Topoisomerase I, domain 4"/>
    <property type="match status" value="1"/>
</dbReference>
<evidence type="ECO:0000256" key="4">
    <source>
        <dbReference type="ARBA" id="ARBA00023125"/>
    </source>
</evidence>
<evidence type="ECO:0000256" key="1">
    <source>
        <dbReference type="ARBA" id="ARBA00000213"/>
    </source>
</evidence>
<dbReference type="CDD" id="cd00186">
    <property type="entry name" value="TOP1Ac"/>
    <property type="match status" value="1"/>
</dbReference>
<sequence>MRVLCVAEKPAIAKAVAFILGGGSVSTRETKVGWIKNYDFDFNFPQFGSCQVTMTAVTGHITTIDFPENYGWGKCEHSSLFDAPVLTKYTDKNSMNIAKNITDEASRSNVLMIWTDCDREGEYIGYEIMEQARKKNPSINLETTQRAHFSHLERSHVIRAACNTTKLDQKAIDAVLTRMELDLRTGSSFTRLLTDLFRRNFRYDNVVSYGGCQFPTLGFVVDRYKRIKNFIPEDFWYLNLAFKKKNDKAKGTTSATWTRGHLFDRFAALCIYQNCIEMDGNEATVVSLDTKPTSNWAPLPLTTVEMQKDCARFFKFSAKQTLTIAEKLYNSGFISYPRTETDRFPKNMDLKKLIQSQTQSQTWGQYAQMLLNDGSKFRQPREGSHDDKAHPPIHPVIFTSGESLNANERKLYEYVVRRFLGCCSKDATGLRTSLTLKWGTETFTASGLIVNELNYLEVYVYNSWESSKSKIPEVQAGDKVTLTSAQLSTGKTSPPSPLTEPELIALMDINGIGTDATIAEHIEKIIERSYVTKEDQGRGKSKSKVLIPTELGYALAEGFSQIGFDSMSLTKPFLRKNLEVKLKAICEGSIQREQVLQEIGSMYREAFALTSRSSRLLADSYRTVTASNA</sequence>
<accession>A0A9P8PEY8</accession>
<gene>
    <name evidence="9" type="ORF">OGATHE_002817</name>
</gene>
<dbReference type="PROSITE" id="PS52039">
    <property type="entry name" value="TOPO_IA_2"/>
    <property type="match status" value="1"/>
</dbReference>
<dbReference type="Pfam" id="PF01131">
    <property type="entry name" value="Topoisom_bac"/>
    <property type="match status" value="1"/>
</dbReference>
<dbReference type="InterPro" id="IPR023405">
    <property type="entry name" value="Topo_IA_core_domain"/>
</dbReference>
<dbReference type="Pfam" id="PF01751">
    <property type="entry name" value="Toprim"/>
    <property type="match status" value="1"/>
</dbReference>
<dbReference type="EC" id="5.6.2.1" evidence="6"/>
<dbReference type="Gene3D" id="2.70.20.10">
    <property type="entry name" value="Topoisomerase I, domain 3"/>
    <property type="match status" value="1"/>
</dbReference>
<evidence type="ECO:0000313" key="9">
    <source>
        <dbReference type="EMBL" id="KAH3670004.1"/>
    </source>
</evidence>
<evidence type="ECO:0000256" key="3">
    <source>
        <dbReference type="ARBA" id="ARBA00023029"/>
    </source>
</evidence>
<name>A0A9P8PEY8_9ASCO</name>
<evidence type="ECO:0000259" key="8">
    <source>
        <dbReference type="PROSITE" id="PS52039"/>
    </source>
</evidence>
<dbReference type="GO" id="GO:0035825">
    <property type="term" value="P:homologous recombination"/>
    <property type="evidence" value="ECO:0007669"/>
    <property type="project" value="UniProtKB-ARBA"/>
</dbReference>
<keyword evidence="4 6" id="KW-0238">DNA-binding</keyword>
<evidence type="ECO:0000259" key="7">
    <source>
        <dbReference type="PROSITE" id="PS50880"/>
    </source>
</evidence>
<comment type="similarity">
    <text evidence="2 6">Belongs to the type IA topoisomerase family.</text>
</comment>
<dbReference type="GO" id="GO:0031422">
    <property type="term" value="C:RecQ family helicase-topoisomerase III complex"/>
    <property type="evidence" value="ECO:0007669"/>
    <property type="project" value="TreeGrafter"/>
</dbReference>
<feature type="domain" description="Topo IA-type catalytic" evidence="8">
    <location>
        <begin position="168"/>
        <end position="607"/>
    </location>
</feature>
<evidence type="ECO:0000256" key="5">
    <source>
        <dbReference type="ARBA" id="ARBA00023235"/>
    </source>
</evidence>
<dbReference type="InterPro" id="IPR000380">
    <property type="entry name" value="Topo_IA"/>
</dbReference>
<dbReference type="PANTHER" id="PTHR11390:SF21">
    <property type="entry name" value="DNA TOPOISOMERASE 3-ALPHA"/>
    <property type="match status" value="1"/>
</dbReference>
<keyword evidence="5 6" id="KW-0413">Isomerase</keyword>
<comment type="catalytic activity">
    <reaction evidence="1 6">
        <text>ATP-independent breakage of single-stranded DNA, followed by passage and rejoining.</text>
        <dbReference type="EC" id="5.6.2.1"/>
    </reaction>
</comment>
<dbReference type="SMART" id="SM00493">
    <property type="entry name" value="TOPRIM"/>
    <property type="match status" value="1"/>
</dbReference>
<reference evidence="9" key="1">
    <citation type="journal article" date="2021" name="Open Biol.">
        <title>Shared evolutionary footprints suggest mitochondrial oxidative damage underlies multiple complex I losses in fungi.</title>
        <authorList>
            <person name="Schikora-Tamarit M.A."/>
            <person name="Marcet-Houben M."/>
            <person name="Nosek J."/>
            <person name="Gabaldon T."/>
        </authorList>
    </citation>
    <scope>NUCLEOTIDE SEQUENCE</scope>
    <source>
        <strain evidence="9">NCAIM Y.01608</strain>
    </source>
</reference>
<reference evidence="9" key="2">
    <citation type="submission" date="2021-01" db="EMBL/GenBank/DDBJ databases">
        <authorList>
            <person name="Schikora-Tamarit M.A."/>
        </authorList>
    </citation>
    <scope>NUCLEOTIDE SEQUENCE</scope>
    <source>
        <strain evidence="9">NCAIM Y.01608</strain>
    </source>
</reference>
<organism evidence="9 10">
    <name type="scientific">Ogataea polymorpha</name>
    <dbReference type="NCBI Taxonomy" id="460523"/>
    <lineage>
        <taxon>Eukaryota</taxon>
        <taxon>Fungi</taxon>
        <taxon>Dikarya</taxon>
        <taxon>Ascomycota</taxon>
        <taxon>Saccharomycotina</taxon>
        <taxon>Pichiomycetes</taxon>
        <taxon>Pichiales</taxon>
        <taxon>Pichiaceae</taxon>
        <taxon>Ogataea</taxon>
    </lineage>
</organism>
<dbReference type="CDD" id="cd03362">
    <property type="entry name" value="TOPRIM_TopoIA_TopoIII"/>
    <property type="match status" value="1"/>
</dbReference>
<dbReference type="SMART" id="SM00437">
    <property type="entry name" value="TOP1Ac"/>
    <property type="match status" value="1"/>
</dbReference>
<dbReference type="GO" id="GO:0003677">
    <property type="term" value="F:DNA binding"/>
    <property type="evidence" value="ECO:0007669"/>
    <property type="project" value="UniProtKB-KW"/>
</dbReference>
<dbReference type="FunFam" id="3.40.50.140:FF:000003">
    <property type="entry name" value="DNA topoisomerase"/>
    <property type="match status" value="1"/>
</dbReference>
<dbReference type="Gene3D" id="3.40.50.140">
    <property type="match status" value="1"/>
</dbReference>
<comment type="caution">
    <text evidence="9">The sequence shown here is derived from an EMBL/GenBank/DDBJ whole genome shotgun (WGS) entry which is preliminary data.</text>
</comment>
<dbReference type="GO" id="GO:0006265">
    <property type="term" value="P:DNA topological change"/>
    <property type="evidence" value="ECO:0007669"/>
    <property type="project" value="InterPro"/>
</dbReference>
<dbReference type="GO" id="GO:0006281">
    <property type="term" value="P:DNA repair"/>
    <property type="evidence" value="ECO:0007669"/>
    <property type="project" value="TreeGrafter"/>
</dbReference>
<dbReference type="InterPro" id="IPR013825">
    <property type="entry name" value="Topo_IA_cen_sub2"/>
</dbReference>
<comment type="function">
    <text evidence="6">Introduces a single-strand break via transesterification at a target site in duplex DNA. Releases the supercoiling and torsional tension of DNA introduced during the DNA replication and transcription by transiently cleaving and rejoining one strand of the DNA duplex. The scissile phosphodiester is attacked by the catalytic tyrosine of the enzyme, resulting in the formation of a DNA-(5'-phosphotyrosyl)-enzyme intermediate and the expulsion of a 3'-OH DNA strand.</text>
</comment>
<protein>
    <recommendedName>
        <fullName evidence="6">DNA topoisomerase</fullName>
        <ecNumber evidence="6">5.6.2.1</ecNumber>
    </recommendedName>
</protein>
<feature type="domain" description="Toprim" evidence="7">
    <location>
        <begin position="2"/>
        <end position="147"/>
    </location>
</feature>
<dbReference type="InterPro" id="IPR013497">
    <property type="entry name" value="Topo_IA_cen"/>
</dbReference>
<dbReference type="Proteomes" id="UP000788993">
    <property type="component" value="Unassembled WGS sequence"/>
</dbReference>